<evidence type="ECO:0008006" key="5">
    <source>
        <dbReference type="Google" id="ProtNLM"/>
    </source>
</evidence>
<comment type="caution">
    <text evidence="3">The sequence shown here is derived from an EMBL/GenBank/DDBJ whole genome shotgun (WGS) entry which is preliminary data.</text>
</comment>
<evidence type="ECO:0000313" key="4">
    <source>
        <dbReference type="Proteomes" id="UP001596507"/>
    </source>
</evidence>
<organism evidence="3 4">
    <name type="scientific">Microbacterium fluvii</name>
    <dbReference type="NCBI Taxonomy" id="415215"/>
    <lineage>
        <taxon>Bacteria</taxon>
        <taxon>Bacillati</taxon>
        <taxon>Actinomycetota</taxon>
        <taxon>Actinomycetes</taxon>
        <taxon>Micrococcales</taxon>
        <taxon>Microbacteriaceae</taxon>
        <taxon>Microbacterium</taxon>
    </lineage>
</organism>
<feature type="region of interest" description="Disordered" evidence="1">
    <location>
        <begin position="49"/>
        <end position="93"/>
    </location>
</feature>
<keyword evidence="2" id="KW-0812">Transmembrane</keyword>
<feature type="transmembrane region" description="Helical" evidence="2">
    <location>
        <begin position="21"/>
        <end position="44"/>
    </location>
</feature>
<protein>
    <recommendedName>
        <fullName evidence="5">PepSY domain-containing protein</fullName>
    </recommendedName>
</protein>
<sequence>MSTQTPSAPQPAGEPKRLSTGAVVGIVIAAVVVVAAIVVAIWFATGGSAGAQATPTATPSSSIPSPAATTPDAAATESPTPDTDPTQPAPSDDIAEAAAQWAAAITAAVGVVTDGDETGVNALGATSIEVADDGWLVVVERSDGYEVDVQVPMAASPTVGEKRADSGVPVIDQAKLADIMTAAIAQISGGEVTAIRTEKGGDHFYTVEVTGSGGVTTVALTEDLRTP</sequence>
<dbReference type="Proteomes" id="UP001596507">
    <property type="component" value="Unassembled WGS sequence"/>
</dbReference>
<dbReference type="RefSeq" id="WP_262872515.1">
    <property type="nucleotide sequence ID" value="NZ_BAABKW010000018.1"/>
</dbReference>
<evidence type="ECO:0000313" key="3">
    <source>
        <dbReference type="EMBL" id="MFC7267581.1"/>
    </source>
</evidence>
<name>A0ABW2H988_9MICO</name>
<proteinExistence type="predicted"/>
<reference evidence="4" key="1">
    <citation type="journal article" date="2019" name="Int. J. Syst. Evol. Microbiol.">
        <title>The Global Catalogue of Microorganisms (GCM) 10K type strain sequencing project: providing services to taxonomists for standard genome sequencing and annotation.</title>
        <authorList>
            <consortium name="The Broad Institute Genomics Platform"/>
            <consortium name="The Broad Institute Genome Sequencing Center for Infectious Disease"/>
            <person name="Wu L."/>
            <person name="Ma J."/>
        </authorList>
    </citation>
    <scope>NUCLEOTIDE SEQUENCE [LARGE SCALE GENOMIC DNA]</scope>
    <source>
        <strain evidence="4">CGMCC 1.15772</strain>
    </source>
</reference>
<keyword evidence="4" id="KW-1185">Reference proteome</keyword>
<keyword evidence="2" id="KW-0472">Membrane</keyword>
<evidence type="ECO:0000256" key="2">
    <source>
        <dbReference type="SAM" id="Phobius"/>
    </source>
</evidence>
<gene>
    <name evidence="3" type="ORF">ACFQRL_01265</name>
</gene>
<keyword evidence="2" id="KW-1133">Transmembrane helix</keyword>
<dbReference type="EMBL" id="JBHTBE010000001">
    <property type="protein sequence ID" value="MFC7267581.1"/>
    <property type="molecule type" value="Genomic_DNA"/>
</dbReference>
<accession>A0ABW2H988</accession>
<evidence type="ECO:0000256" key="1">
    <source>
        <dbReference type="SAM" id="MobiDB-lite"/>
    </source>
</evidence>